<keyword evidence="2" id="KW-1185">Reference proteome</keyword>
<protein>
    <submittedName>
        <fullName evidence="1">5949_t:CDS:1</fullName>
    </submittedName>
</protein>
<organism evidence="1 2">
    <name type="scientific">Acaulospora colombiana</name>
    <dbReference type="NCBI Taxonomy" id="27376"/>
    <lineage>
        <taxon>Eukaryota</taxon>
        <taxon>Fungi</taxon>
        <taxon>Fungi incertae sedis</taxon>
        <taxon>Mucoromycota</taxon>
        <taxon>Glomeromycotina</taxon>
        <taxon>Glomeromycetes</taxon>
        <taxon>Diversisporales</taxon>
        <taxon>Acaulosporaceae</taxon>
        <taxon>Acaulospora</taxon>
    </lineage>
</organism>
<evidence type="ECO:0000313" key="1">
    <source>
        <dbReference type="EMBL" id="CAG8620789.1"/>
    </source>
</evidence>
<comment type="caution">
    <text evidence="1">The sequence shown here is derived from an EMBL/GenBank/DDBJ whole genome shotgun (WGS) entry which is preliminary data.</text>
</comment>
<name>A0ACA9MXM7_9GLOM</name>
<proteinExistence type="predicted"/>
<reference evidence="1" key="1">
    <citation type="submission" date="2021-06" db="EMBL/GenBank/DDBJ databases">
        <authorList>
            <person name="Kallberg Y."/>
            <person name="Tangrot J."/>
            <person name="Rosling A."/>
        </authorList>
    </citation>
    <scope>NUCLEOTIDE SEQUENCE</scope>
    <source>
        <strain evidence="1">CL356</strain>
    </source>
</reference>
<accession>A0ACA9MXM7</accession>
<evidence type="ECO:0000313" key="2">
    <source>
        <dbReference type="Proteomes" id="UP000789525"/>
    </source>
</evidence>
<sequence length="459" mass="51199">MTTQQESSATSTAISSPYSAFPPSASSRGALLPLQNHNHASQSSKAASTKPSRSIFYTPYPRQQRVSSTQFDSASPVDTSTSQTSPIPTSQSDAQNRTVYLSHFDYIEMRCRLTQTELAKKPTTAEPGVIFHSPRDSSVTYDLFFQTTHDFLDISTALQMFPMFIDLPLGLRPSKCHYDATKNNPEDLMLRVRCLFCRGRFGGKNAKAIWERHVKEHWPKAGAQFDTFKNGRLPLAIVVLDREMEIPGPLPLFAVSIASSDYFAHSHEQLMGQDDDTIVFDSVVNPSDLPMTPVESPAKPKDRNHLIFSPVSEDDRGHFRIGSWDVEAHLAELNRLARPCLSKEEALEVITAAAERGSPRKDNDFLFNGSMEEDEDLTLHQSASISDKKRSRRDSIDGLWDQDPYISEPESKRRRVDSFRSDSSSGSSGYDSGFDCSFDETDSPSSFDSPTSPFLALDN</sequence>
<dbReference type="Proteomes" id="UP000789525">
    <property type="component" value="Unassembled WGS sequence"/>
</dbReference>
<dbReference type="EMBL" id="CAJVPT010016690">
    <property type="protein sequence ID" value="CAG8620789.1"/>
    <property type="molecule type" value="Genomic_DNA"/>
</dbReference>
<gene>
    <name evidence="1" type="ORF">ACOLOM_LOCUS7319</name>
</gene>